<protein>
    <submittedName>
        <fullName evidence="1">Glycosyl transferase family 2</fullName>
    </submittedName>
</protein>
<dbReference type="GO" id="GO:0016740">
    <property type="term" value="F:transferase activity"/>
    <property type="evidence" value="ECO:0007669"/>
    <property type="project" value="UniProtKB-KW"/>
</dbReference>
<name>A0A7X0SR13_9BACL</name>
<keyword evidence="2" id="KW-1185">Reference proteome</keyword>
<dbReference type="RefSeq" id="WP_185132159.1">
    <property type="nucleotide sequence ID" value="NZ_JACJVO010000033.1"/>
</dbReference>
<dbReference type="PANTHER" id="PTHR36848:SF2">
    <property type="entry name" value="SECRETED PROTEIN"/>
    <property type="match status" value="1"/>
</dbReference>
<accession>A0A7X0SR13</accession>
<dbReference type="NCBIfam" id="NF045579">
    <property type="entry name" value="rhamnoside_JR"/>
    <property type="match status" value="1"/>
</dbReference>
<dbReference type="InterPro" id="IPR008979">
    <property type="entry name" value="Galactose-bd-like_sf"/>
</dbReference>
<evidence type="ECO:0000313" key="2">
    <source>
        <dbReference type="Proteomes" id="UP000564644"/>
    </source>
</evidence>
<sequence>MNSRLSDNLNGSPDNYILPFFWQRGEDQGTIREEIARIQEAGIQALCVEARPHPDFVGPTWWETMDAILNEARSRGMKVWVFDDDHYPTGRAVGRLIGAPRELRRLFLREHHIDAIGPMKSASFSLRQPGWLDRQEEDDKLIGVTAARRHPQSGELTGELLDVSEFVHGDRLIWDVPEGFWRIFVMAETPIGGDPNKQDYVNYIVPESVRVLIDTVYERFYERYREDFGKTFAGFFSDEPGFYNDPAPGFDSKLGKSMPLPWSGELHALLRERVGPEFAKLLPLLWHEGGKRTQALRYTYMDLVSRLYAKHFAEQIGDWCRSHGVEYIGHLIEDNNAHTRLGVGAGHFFRALRGQDMSGVDVVLWQLVPGFDETPFTWCAGETDSEFFHYGLAKLASSLGHLDPKKKGRTVAEVFGAYGWAEGLKLMKWMTDHMLVRGVNHFIPHAFSQKEFPDPDCPPHLYARGQNPQFRYYRILNEYTNRMAHLLSGGRHVASVAVLYHAEAEWSGESMSFHKPVKELLRNQIDCDVVPIDYLLESAVPEEAKLRIHEETFDCLVIPYSEALPRDLFLRLFVYARQGLPLVFVDGYPVRSSEGEEVAEIIETLSELSKVRCVKLDELATSLKGQGVRKIEISGAHPYLRHYHYVHSDLDVHMFFNEHPYEEIKTAVELPAPGDVLQYDAFRNELFFVDGQFRQGRFGMSLNLSPYESATFIAGEKEVMQLCNAKREAIHTETNISIATLEGPWTLSMASSEQYPRFQHAGKLTELQDMSAPGRFPAFSGTFRYESQLDWTPAEGPVWLDLGEVCETAQVWVNDRAAGIAICPPYRFEVGSRLREGSNTIVIEVTNTLAKKVSDPFSRFAQWEPSGLIGPVRLIDNRS</sequence>
<proteinExistence type="predicted"/>
<dbReference type="SUPFAM" id="SSF49785">
    <property type="entry name" value="Galactose-binding domain-like"/>
    <property type="match status" value="1"/>
</dbReference>
<organism evidence="1 2">
    <name type="scientific">Cohnella zeiphila</name>
    <dbReference type="NCBI Taxonomy" id="2761120"/>
    <lineage>
        <taxon>Bacteria</taxon>
        <taxon>Bacillati</taxon>
        <taxon>Bacillota</taxon>
        <taxon>Bacilli</taxon>
        <taxon>Bacillales</taxon>
        <taxon>Paenibacillaceae</taxon>
        <taxon>Cohnella</taxon>
    </lineage>
</organism>
<dbReference type="Proteomes" id="UP000564644">
    <property type="component" value="Unassembled WGS sequence"/>
</dbReference>
<dbReference type="AlphaFoldDB" id="A0A7X0SR13"/>
<reference evidence="1 2" key="1">
    <citation type="submission" date="2020-08" db="EMBL/GenBank/DDBJ databases">
        <title>Cohnella phylogeny.</title>
        <authorList>
            <person name="Dunlap C."/>
        </authorList>
    </citation>
    <scope>NUCLEOTIDE SEQUENCE [LARGE SCALE GENOMIC DNA]</scope>
    <source>
        <strain evidence="1 2">CBP 2801</strain>
    </source>
</reference>
<evidence type="ECO:0000313" key="1">
    <source>
        <dbReference type="EMBL" id="MBB6734506.1"/>
    </source>
</evidence>
<gene>
    <name evidence="1" type="ORF">H7C18_26620</name>
</gene>
<dbReference type="PANTHER" id="PTHR36848">
    <property type="entry name" value="DNA-BINDING PROTEIN (PUTATIVE SECRETED PROTEIN)-RELATED"/>
    <property type="match status" value="1"/>
</dbReference>
<dbReference type="InterPro" id="IPR053161">
    <property type="entry name" value="Ulvan_degrading_GH"/>
</dbReference>
<comment type="caution">
    <text evidence="1">The sequence shown here is derived from an EMBL/GenBank/DDBJ whole genome shotgun (WGS) entry which is preliminary data.</text>
</comment>
<keyword evidence="1" id="KW-0808">Transferase</keyword>
<dbReference type="EMBL" id="JACJVO010000033">
    <property type="protein sequence ID" value="MBB6734506.1"/>
    <property type="molecule type" value="Genomic_DNA"/>
</dbReference>
<dbReference type="Gene3D" id="2.60.120.260">
    <property type="entry name" value="Galactose-binding domain-like"/>
    <property type="match status" value="1"/>
</dbReference>